<keyword evidence="4 7" id="KW-1133">Transmembrane helix</keyword>
<dbReference type="AlphaFoldDB" id="B3PK68"/>
<feature type="transmembrane region" description="Helical" evidence="7">
    <location>
        <begin position="371"/>
        <end position="390"/>
    </location>
</feature>
<evidence type="ECO:0000256" key="5">
    <source>
        <dbReference type="ARBA" id="ARBA00023136"/>
    </source>
</evidence>
<feature type="transmembrane region" description="Helical" evidence="7">
    <location>
        <begin position="447"/>
        <end position="467"/>
    </location>
</feature>
<dbReference type="SUPFAM" id="SSF103473">
    <property type="entry name" value="MFS general substrate transporter"/>
    <property type="match status" value="1"/>
</dbReference>
<evidence type="ECO:0000256" key="7">
    <source>
        <dbReference type="SAM" id="Phobius"/>
    </source>
</evidence>
<keyword evidence="5 7" id="KW-0472">Membrane</keyword>
<evidence type="ECO:0000259" key="8">
    <source>
        <dbReference type="PROSITE" id="PS50850"/>
    </source>
</evidence>
<feature type="transmembrane region" description="Helical" evidence="7">
    <location>
        <begin position="479"/>
        <end position="500"/>
    </location>
</feature>
<dbReference type="eggNOG" id="COG2211">
    <property type="taxonomic scope" value="Bacteria"/>
</dbReference>
<feature type="transmembrane region" description="Helical" evidence="7">
    <location>
        <begin position="73"/>
        <end position="93"/>
    </location>
</feature>
<reference evidence="9 10" key="1">
    <citation type="journal article" date="2008" name="J. Bacteriol.">
        <title>Insights into plant cell wall degradation from the genome sequence of the soil bacterium Cellvibrio japonicus.</title>
        <authorList>
            <person name="Deboy R.T."/>
            <person name="Mongodin E.F."/>
            <person name="Fouts D.E."/>
            <person name="Tailford L.E."/>
            <person name="Khouri H."/>
            <person name="Emerson J.B."/>
            <person name="Mohamoud Y."/>
            <person name="Watkins K."/>
            <person name="Henrissat B."/>
            <person name="Gilbert H.J."/>
            <person name="Nelson K.E."/>
        </authorList>
    </citation>
    <scope>NUCLEOTIDE SEQUENCE [LARGE SCALE GENOMIC DNA]</scope>
    <source>
        <strain evidence="9 10">Ueda107</strain>
    </source>
</reference>
<dbReference type="InterPro" id="IPR011701">
    <property type="entry name" value="MFS"/>
</dbReference>
<dbReference type="PANTHER" id="PTHR19432:SF35">
    <property type="entry name" value="SOLUTE CARRIER FAMILY 45 MEMBER 3 ISOFORM X1"/>
    <property type="match status" value="1"/>
</dbReference>
<accession>B3PK68</accession>
<feature type="domain" description="Major facilitator superfamily (MFS) profile" evidence="8">
    <location>
        <begin position="36"/>
        <end position="505"/>
    </location>
</feature>
<evidence type="ECO:0000256" key="2">
    <source>
        <dbReference type="ARBA" id="ARBA00022448"/>
    </source>
</evidence>
<evidence type="ECO:0000313" key="9">
    <source>
        <dbReference type="EMBL" id="ACE85591.1"/>
    </source>
</evidence>
<evidence type="ECO:0000256" key="1">
    <source>
        <dbReference type="ARBA" id="ARBA00004141"/>
    </source>
</evidence>
<feature type="transmembrane region" description="Helical" evidence="7">
    <location>
        <begin position="341"/>
        <end position="364"/>
    </location>
</feature>
<dbReference type="Gene3D" id="1.20.1250.20">
    <property type="entry name" value="MFS general substrate transporter like domains"/>
    <property type="match status" value="2"/>
</dbReference>
<feature type="transmembrane region" description="Helical" evidence="7">
    <location>
        <begin position="170"/>
        <end position="193"/>
    </location>
</feature>
<comment type="subcellular location">
    <subcellularLocation>
        <location evidence="1">Membrane</location>
        <topology evidence="1">Multi-pass membrane protein</topology>
    </subcellularLocation>
</comment>
<dbReference type="InterPro" id="IPR020846">
    <property type="entry name" value="MFS_dom"/>
</dbReference>
<dbReference type="EMBL" id="CP000934">
    <property type="protein sequence ID" value="ACE85591.1"/>
    <property type="molecule type" value="Genomic_DNA"/>
</dbReference>
<feature type="transmembrane region" description="Helical" evidence="7">
    <location>
        <begin position="128"/>
        <end position="149"/>
    </location>
</feature>
<dbReference type="Pfam" id="PF13347">
    <property type="entry name" value="MFS_2"/>
    <property type="match status" value="1"/>
</dbReference>
<dbReference type="Proteomes" id="UP000001036">
    <property type="component" value="Chromosome"/>
</dbReference>
<protein>
    <submittedName>
        <fullName evidence="9">Transporter, major facilitator family</fullName>
    </submittedName>
</protein>
<organism evidence="9 10">
    <name type="scientific">Cellvibrio japonicus (strain Ueda107)</name>
    <name type="common">Pseudomonas fluorescens subsp. cellulosa</name>
    <dbReference type="NCBI Taxonomy" id="498211"/>
    <lineage>
        <taxon>Bacteria</taxon>
        <taxon>Pseudomonadati</taxon>
        <taxon>Pseudomonadota</taxon>
        <taxon>Gammaproteobacteria</taxon>
        <taxon>Cellvibrionales</taxon>
        <taxon>Cellvibrionaceae</taxon>
        <taxon>Cellvibrio</taxon>
    </lineage>
</organism>
<gene>
    <name evidence="9" type="ordered locus">CJA_0730</name>
</gene>
<dbReference type="Pfam" id="PF07690">
    <property type="entry name" value="MFS_1"/>
    <property type="match status" value="1"/>
</dbReference>
<proteinExistence type="predicted"/>
<sequence length="515" mass="56106">MFFNHSTHHLSPCHNNPSGNNKGNITMKQPTLPFWQVWNVSFGFLGVQFGFALQNANVSRVLSDLGADLHSLSLFWLAAPVMGLIVQPIVGAASDRTWNRMGRRNPYILGGAIAAALGMLLMPNAPLFVSIMAPMIFGGLMLALMDGAFNVTMQPFRALVSDMVPSQQRTLGYSVQSLLINIGAVIGSILPFLLTNVIGLSNTAARGEVAPTVMWAFYIGASVMLGTVLWTVFRTREYPPEEYSRYKGLTLNTAPAPKASLSQRLAGFWQLFINMPQTMRQLAVVQFFSWFALFIMWVYTTPAITQHIWHIEAKWFDPNYLHSLDAIPAEIAAAKGAAGDWVGIIFAAYSLFAALFSVVLARIANKFGRKLTYSLSLLVGGLGYISFLFMQDATQVDVNLLITQVTIPQGALNLIFPMIGIGIAWAAILAMPYAILAGSLPADKTGVYMGIFNFTIAAPQIVSGLVAGQILKHVFHNEAIYIVVLAGVAMVLGAISVVFVKDDRNDDVELSPQGH</sequence>
<dbReference type="KEGG" id="cja:CJA_0730"/>
<evidence type="ECO:0000313" key="10">
    <source>
        <dbReference type="Proteomes" id="UP000001036"/>
    </source>
</evidence>
<dbReference type="GO" id="GO:0022857">
    <property type="term" value="F:transmembrane transporter activity"/>
    <property type="evidence" value="ECO:0007669"/>
    <property type="project" value="InterPro"/>
</dbReference>
<dbReference type="HOGENOM" id="CLU_030246_1_0_6"/>
<dbReference type="PROSITE" id="PS50850">
    <property type="entry name" value="MFS"/>
    <property type="match status" value="1"/>
</dbReference>
<feature type="region of interest" description="Disordered" evidence="6">
    <location>
        <begin position="1"/>
        <end position="22"/>
    </location>
</feature>
<keyword evidence="2" id="KW-0813">Transport</keyword>
<keyword evidence="10" id="KW-1185">Reference proteome</keyword>
<evidence type="ECO:0000256" key="6">
    <source>
        <dbReference type="SAM" id="MobiDB-lite"/>
    </source>
</evidence>
<dbReference type="STRING" id="498211.CJA_0730"/>
<evidence type="ECO:0000256" key="3">
    <source>
        <dbReference type="ARBA" id="ARBA00022692"/>
    </source>
</evidence>
<feature type="transmembrane region" description="Helical" evidence="7">
    <location>
        <begin position="213"/>
        <end position="233"/>
    </location>
</feature>
<feature type="compositionally biased region" description="Polar residues" evidence="6">
    <location>
        <begin position="13"/>
        <end position="22"/>
    </location>
</feature>
<feature type="transmembrane region" description="Helical" evidence="7">
    <location>
        <begin position="105"/>
        <end position="122"/>
    </location>
</feature>
<dbReference type="GO" id="GO:0016020">
    <property type="term" value="C:membrane"/>
    <property type="evidence" value="ECO:0007669"/>
    <property type="project" value="UniProtKB-SubCell"/>
</dbReference>
<name>B3PK68_CELJU</name>
<keyword evidence="3 7" id="KW-0812">Transmembrane</keyword>
<feature type="transmembrane region" description="Helical" evidence="7">
    <location>
        <begin position="32"/>
        <end position="53"/>
    </location>
</feature>
<feature type="transmembrane region" description="Helical" evidence="7">
    <location>
        <begin position="410"/>
        <end position="435"/>
    </location>
</feature>
<dbReference type="InterPro" id="IPR036259">
    <property type="entry name" value="MFS_trans_sf"/>
</dbReference>
<evidence type="ECO:0000256" key="4">
    <source>
        <dbReference type="ARBA" id="ARBA00022989"/>
    </source>
</evidence>
<feature type="transmembrane region" description="Helical" evidence="7">
    <location>
        <begin position="282"/>
        <end position="300"/>
    </location>
</feature>
<dbReference type="PANTHER" id="PTHR19432">
    <property type="entry name" value="SUGAR TRANSPORTER"/>
    <property type="match status" value="1"/>
</dbReference>